<evidence type="ECO:0000259" key="7">
    <source>
        <dbReference type="Pfam" id="PF00520"/>
    </source>
</evidence>
<evidence type="ECO:0000256" key="1">
    <source>
        <dbReference type="ARBA" id="ARBA00004141"/>
    </source>
</evidence>
<dbReference type="PANTHER" id="PTHR45689">
    <property type="entry name" value="I[[H]] CHANNEL, ISOFORM E"/>
    <property type="match status" value="1"/>
</dbReference>
<feature type="transmembrane region" description="Helical" evidence="6">
    <location>
        <begin position="314"/>
        <end position="337"/>
    </location>
</feature>
<evidence type="ECO:0000256" key="5">
    <source>
        <dbReference type="SAM" id="MobiDB-lite"/>
    </source>
</evidence>
<feature type="compositionally biased region" description="Low complexity" evidence="5">
    <location>
        <begin position="95"/>
        <end position="111"/>
    </location>
</feature>
<dbReference type="Proteomes" id="UP001189429">
    <property type="component" value="Unassembled WGS sequence"/>
</dbReference>
<dbReference type="EMBL" id="CAUYUJ010007768">
    <property type="protein sequence ID" value="CAK0821900.1"/>
    <property type="molecule type" value="Genomic_DNA"/>
</dbReference>
<protein>
    <recommendedName>
        <fullName evidence="7">Ion transport domain-containing protein</fullName>
    </recommendedName>
</protein>
<dbReference type="Gene3D" id="1.10.287.70">
    <property type="match status" value="1"/>
</dbReference>
<gene>
    <name evidence="8" type="ORF">PCOR1329_LOCUS23036</name>
</gene>
<reference evidence="8" key="1">
    <citation type="submission" date="2023-10" db="EMBL/GenBank/DDBJ databases">
        <authorList>
            <person name="Chen Y."/>
            <person name="Shah S."/>
            <person name="Dougan E. K."/>
            <person name="Thang M."/>
            <person name="Chan C."/>
        </authorList>
    </citation>
    <scope>NUCLEOTIDE SEQUENCE [LARGE SCALE GENOMIC DNA]</scope>
</reference>
<keyword evidence="9" id="KW-1185">Reference proteome</keyword>
<sequence length="490" mass="54203">MAAARALRGAFEGIVADSLDRLREELVARHEELLREFLSERAQPPEPRAAAAPAEEELSAAPAECGGDAQEQPPSEPSTRRPRTSGGAATGKYFRPPARSPASSPTPSPRGAGDELQTQRRHAAEHISGFDAASGESSGGLAEAAGGADTPGASPVPRLSRSGSVLIRTQGRHQTKNMFEPAISHESDNGRVEAGGGADAPVLALASLEEHRVFREARLRRVETTDSFWKTTLLDDLDESTRKCVTQSRDLFRRKLRVGDMLVDRHRCQGLIQHPNSRYRLAWDLTGFLFIIYDLFVIPLYVFDLPDEGWAEVALMWVSVSFWTVDIFVSFCTGYYIDGFLEMRPSRIARRYLRSWFGPDVAIVLMDWAFVVVGLGDAAGILRIRRSLRALRIIRALRLVRLAKIREIFTKITDGINSEFVRGGGLILLSILKLVVSVVILNHYIACVWYALSGVQLSDSRQCSWVAKHGVDDASNTYKYLTSLGRRTGR</sequence>
<keyword evidence="2 6" id="KW-0812">Transmembrane</keyword>
<feature type="transmembrane region" description="Helical" evidence="6">
    <location>
        <begin position="426"/>
        <end position="452"/>
    </location>
</feature>
<feature type="compositionally biased region" description="Low complexity" evidence="5">
    <location>
        <begin position="132"/>
        <end position="148"/>
    </location>
</feature>
<evidence type="ECO:0000313" key="9">
    <source>
        <dbReference type="Proteomes" id="UP001189429"/>
    </source>
</evidence>
<keyword evidence="4 6" id="KW-0472">Membrane</keyword>
<evidence type="ECO:0000256" key="4">
    <source>
        <dbReference type="ARBA" id="ARBA00023136"/>
    </source>
</evidence>
<evidence type="ECO:0000256" key="6">
    <source>
        <dbReference type="SAM" id="Phobius"/>
    </source>
</evidence>
<comment type="subcellular location">
    <subcellularLocation>
        <location evidence="1">Membrane</location>
        <topology evidence="1">Multi-pass membrane protein</topology>
    </subcellularLocation>
</comment>
<feature type="transmembrane region" description="Helical" evidence="6">
    <location>
        <begin position="357"/>
        <end position="382"/>
    </location>
</feature>
<name>A0ABN9RVI9_9DINO</name>
<evidence type="ECO:0000313" key="8">
    <source>
        <dbReference type="EMBL" id="CAK0821900.1"/>
    </source>
</evidence>
<dbReference type="InterPro" id="IPR005821">
    <property type="entry name" value="Ion_trans_dom"/>
</dbReference>
<organism evidence="8 9">
    <name type="scientific">Prorocentrum cordatum</name>
    <dbReference type="NCBI Taxonomy" id="2364126"/>
    <lineage>
        <taxon>Eukaryota</taxon>
        <taxon>Sar</taxon>
        <taxon>Alveolata</taxon>
        <taxon>Dinophyceae</taxon>
        <taxon>Prorocentrales</taxon>
        <taxon>Prorocentraceae</taxon>
        <taxon>Prorocentrum</taxon>
    </lineage>
</organism>
<dbReference type="InterPro" id="IPR051413">
    <property type="entry name" value="K/Na_HCN_channel"/>
</dbReference>
<feature type="domain" description="Ion transport" evidence="7">
    <location>
        <begin position="282"/>
        <end position="458"/>
    </location>
</feature>
<dbReference type="Pfam" id="PF00520">
    <property type="entry name" value="Ion_trans"/>
    <property type="match status" value="1"/>
</dbReference>
<comment type="caution">
    <text evidence="8">The sequence shown here is derived from an EMBL/GenBank/DDBJ whole genome shotgun (WGS) entry which is preliminary data.</text>
</comment>
<accession>A0ABN9RVI9</accession>
<dbReference type="PANTHER" id="PTHR45689:SF5">
    <property type="entry name" value="I[[H]] CHANNEL, ISOFORM E"/>
    <property type="match status" value="1"/>
</dbReference>
<feature type="transmembrane region" description="Helical" evidence="6">
    <location>
        <begin position="281"/>
        <end position="302"/>
    </location>
</feature>
<proteinExistence type="predicted"/>
<feature type="compositionally biased region" description="Low complexity" evidence="5">
    <location>
        <begin position="48"/>
        <end position="64"/>
    </location>
</feature>
<evidence type="ECO:0000256" key="3">
    <source>
        <dbReference type="ARBA" id="ARBA00022989"/>
    </source>
</evidence>
<feature type="region of interest" description="Disordered" evidence="5">
    <location>
        <begin position="37"/>
        <end position="196"/>
    </location>
</feature>
<dbReference type="SUPFAM" id="SSF81324">
    <property type="entry name" value="Voltage-gated potassium channels"/>
    <property type="match status" value="1"/>
</dbReference>
<keyword evidence="3 6" id="KW-1133">Transmembrane helix</keyword>
<evidence type="ECO:0000256" key="2">
    <source>
        <dbReference type="ARBA" id="ARBA00022692"/>
    </source>
</evidence>